<keyword evidence="3" id="KW-0540">Nuclease</keyword>
<keyword evidence="1" id="KW-0808">Transferase</keyword>
<dbReference type="InterPro" id="IPR043502">
    <property type="entry name" value="DNA/RNA_pol_sf"/>
</dbReference>
<dbReference type="PANTHER" id="PTHR37984:SF5">
    <property type="entry name" value="PROTEIN NYNRIN-LIKE"/>
    <property type="match status" value="1"/>
</dbReference>
<dbReference type="GO" id="GO:0003964">
    <property type="term" value="F:RNA-directed DNA polymerase activity"/>
    <property type="evidence" value="ECO:0007669"/>
    <property type="project" value="UniProtKB-KW"/>
</dbReference>
<feature type="non-terminal residue" evidence="8">
    <location>
        <position position="152"/>
    </location>
</feature>
<keyword evidence="5" id="KW-0378">Hydrolase</keyword>
<dbReference type="InterPro" id="IPR041373">
    <property type="entry name" value="RT_RNaseH"/>
</dbReference>
<dbReference type="SUPFAM" id="SSF56672">
    <property type="entry name" value="DNA/RNA polymerases"/>
    <property type="match status" value="1"/>
</dbReference>
<evidence type="ECO:0000256" key="1">
    <source>
        <dbReference type="ARBA" id="ARBA00022679"/>
    </source>
</evidence>
<dbReference type="Proteomes" id="UP000243686">
    <property type="component" value="Unassembled WGS sequence"/>
</dbReference>
<feature type="non-terminal residue" evidence="8">
    <location>
        <position position="1"/>
    </location>
</feature>
<dbReference type="AlphaFoldDB" id="A0A1S8WUJ1"/>
<proteinExistence type="predicted"/>
<keyword evidence="4" id="KW-0255">Endonuclease</keyword>
<dbReference type="GO" id="GO:0004519">
    <property type="term" value="F:endonuclease activity"/>
    <property type="evidence" value="ECO:0007669"/>
    <property type="project" value="UniProtKB-KW"/>
</dbReference>
<evidence type="ECO:0000259" key="7">
    <source>
        <dbReference type="Pfam" id="PF17917"/>
    </source>
</evidence>
<dbReference type="GO" id="GO:0016787">
    <property type="term" value="F:hydrolase activity"/>
    <property type="evidence" value="ECO:0007669"/>
    <property type="project" value="UniProtKB-KW"/>
</dbReference>
<keyword evidence="9" id="KW-1185">Reference proteome</keyword>
<sequence>KAIAHAVRSLTLAERNYSQLKKALAIVFTVKKFHKMTCGHHFTLLADTEPLVSVFGLKKYIPVYTADRLQRWTTVLFGHDFSIKYQSTDATDQTDASSRLVDSQRQSTGDTVVAFVSEEPEVCTVLAESIRALPVTSTMAHDETTEHTVHHQ</sequence>
<organism evidence="8 9">
    <name type="scientific">Opisthorchis viverrini</name>
    <name type="common">Southeast Asian liver fluke</name>
    <dbReference type="NCBI Taxonomy" id="6198"/>
    <lineage>
        <taxon>Eukaryota</taxon>
        <taxon>Metazoa</taxon>
        <taxon>Spiralia</taxon>
        <taxon>Lophotrochozoa</taxon>
        <taxon>Platyhelminthes</taxon>
        <taxon>Trematoda</taxon>
        <taxon>Digenea</taxon>
        <taxon>Opisthorchiida</taxon>
        <taxon>Opisthorchiata</taxon>
        <taxon>Opisthorchiidae</taxon>
        <taxon>Opisthorchis</taxon>
    </lineage>
</organism>
<evidence type="ECO:0000313" key="8">
    <source>
        <dbReference type="EMBL" id="OON17913.1"/>
    </source>
</evidence>
<feature type="domain" description="Reverse transcriptase RNase H-like" evidence="7">
    <location>
        <begin position="2"/>
        <end position="76"/>
    </location>
</feature>
<reference evidence="8 9" key="1">
    <citation type="submission" date="2015-03" db="EMBL/GenBank/DDBJ databases">
        <title>Draft genome of the nematode, Opisthorchis viverrini.</title>
        <authorList>
            <person name="Mitreva M."/>
        </authorList>
    </citation>
    <scope>NUCLEOTIDE SEQUENCE [LARGE SCALE GENOMIC DNA]</scope>
    <source>
        <strain evidence="8">Khon Kaen</strain>
    </source>
</reference>
<evidence type="ECO:0000256" key="5">
    <source>
        <dbReference type="ARBA" id="ARBA00022801"/>
    </source>
</evidence>
<keyword evidence="6" id="KW-0695">RNA-directed DNA polymerase</keyword>
<dbReference type="PANTHER" id="PTHR37984">
    <property type="entry name" value="PROTEIN CBG26694"/>
    <property type="match status" value="1"/>
</dbReference>
<protein>
    <recommendedName>
        <fullName evidence="7">Reverse transcriptase RNase H-like domain-containing protein</fullName>
    </recommendedName>
</protein>
<evidence type="ECO:0000256" key="2">
    <source>
        <dbReference type="ARBA" id="ARBA00022695"/>
    </source>
</evidence>
<evidence type="ECO:0000256" key="4">
    <source>
        <dbReference type="ARBA" id="ARBA00022759"/>
    </source>
</evidence>
<evidence type="ECO:0000256" key="3">
    <source>
        <dbReference type="ARBA" id="ARBA00022722"/>
    </source>
</evidence>
<dbReference type="EMBL" id="KV894727">
    <property type="protein sequence ID" value="OON17913.1"/>
    <property type="molecule type" value="Genomic_DNA"/>
</dbReference>
<dbReference type="Pfam" id="PF17917">
    <property type="entry name" value="RT_RNaseH"/>
    <property type="match status" value="1"/>
</dbReference>
<dbReference type="InterPro" id="IPR050951">
    <property type="entry name" value="Retrovirus_Pol_polyprotein"/>
</dbReference>
<evidence type="ECO:0000313" key="9">
    <source>
        <dbReference type="Proteomes" id="UP000243686"/>
    </source>
</evidence>
<accession>A0A1S8WUJ1</accession>
<gene>
    <name evidence="8" type="ORF">X801_06242</name>
</gene>
<name>A0A1S8WUJ1_OPIVI</name>
<keyword evidence="2" id="KW-0548">Nucleotidyltransferase</keyword>
<evidence type="ECO:0000256" key="6">
    <source>
        <dbReference type="ARBA" id="ARBA00022918"/>
    </source>
</evidence>